<accession>A0A094ZGH2</accession>
<dbReference type="EMBL" id="KL250558">
    <property type="protein sequence ID" value="KGB33610.1"/>
    <property type="molecule type" value="Genomic_DNA"/>
</dbReference>
<name>A0A094ZGH2_SCHHA</name>
<protein>
    <submittedName>
        <fullName evidence="1">Uncharacterized protein</fullName>
    </submittedName>
</protein>
<feature type="non-terminal residue" evidence="1">
    <location>
        <position position="1"/>
    </location>
</feature>
<evidence type="ECO:0000313" key="1">
    <source>
        <dbReference type="EMBL" id="KGB33610.1"/>
    </source>
</evidence>
<reference evidence="1" key="1">
    <citation type="journal article" date="2012" name="Nat. Genet.">
        <title>Whole-genome sequence of Schistosoma haematobium.</title>
        <authorList>
            <person name="Young N.D."/>
            <person name="Jex A.R."/>
            <person name="Li B."/>
            <person name="Liu S."/>
            <person name="Yang L."/>
            <person name="Xiong Z."/>
            <person name="Li Y."/>
            <person name="Cantacessi C."/>
            <person name="Hall R.S."/>
            <person name="Xu X."/>
            <person name="Chen F."/>
            <person name="Wu X."/>
            <person name="Zerlotini A."/>
            <person name="Oliveira G."/>
            <person name="Hofmann A."/>
            <person name="Zhang G."/>
            <person name="Fang X."/>
            <person name="Kang Y."/>
            <person name="Campbell B.E."/>
            <person name="Loukas A."/>
            <person name="Ranganathan S."/>
            <person name="Rollinson D."/>
            <person name="Rinaldi G."/>
            <person name="Brindley P.J."/>
            <person name="Yang H."/>
            <person name="Wang J."/>
            <person name="Wang J."/>
            <person name="Gasser R.B."/>
        </authorList>
    </citation>
    <scope>NUCLEOTIDE SEQUENCE [LARGE SCALE GENOMIC DNA]</scope>
</reference>
<feature type="non-terminal residue" evidence="1">
    <location>
        <position position="106"/>
    </location>
</feature>
<organism evidence="1">
    <name type="scientific">Schistosoma haematobium</name>
    <name type="common">Blood fluke</name>
    <dbReference type="NCBI Taxonomy" id="6185"/>
    <lineage>
        <taxon>Eukaryota</taxon>
        <taxon>Metazoa</taxon>
        <taxon>Spiralia</taxon>
        <taxon>Lophotrochozoa</taxon>
        <taxon>Platyhelminthes</taxon>
        <taxon>Trematoda</taxon>
        <taxon>Digenea</taxon>
        <taxon>Strigeidida</taxon>
        <taxon>Schistosomatoidea</taxon>
        <taxon>Schistosomatidae</taxon>
        <taxon>Schistosoma</taxon>
    </lineage>
</organism>
<gene>
    <name evidence="1" type="ORF">MS3_01774</name>
</gene>
<proteinExistence type="predicted"/>
<sequence>RHALEPSQKTYVMQANTMSSIEVSENVRRRRATVNSSLSLGCHRSTYNRRWNKMRAAFMKKYDFLSFSEFANESTLKEVNREISFNESTSTITPSSSNINQRLSDN</sequence>
<dbReference type="AlphaFoldDB" id="A0A094ZGH2"/>